<evidence type="ECO:0008006" key="3">
    <source>
        <dbReference type="Google" id="ProtNLM"/>
    </source>
</evidence>
<dbReference type="SUPFAM" id="SSF46785">
    <property type="entry name" value="Winged helix' DNA-binding domain"/>
    <property type="match status" value="1"/>
</dbReference>
<gene>
    <name evidence="1" type="ORF">GCM10007276_24740</name>
</gene>
<evidence type="ECO:0000313" key="1">
    <source>
        <dbReference type="EMBL" id="GGE46594.1"/>
    </source>
</evidence>
<dbReference type="RefSeq" id="WP_188410018.1">
    <property type="nucleotide sequence ID" value="NZ_BMCP01000002.1"/>
</dbReference>
<dbReference type="AlphaFoldDB" id="A0A8J2YJD7"/>
<evidence type="ECO:0000313" key="2">
    <source>
        <dbReference type="Proteomes" id="UP000602745"/>
    </source>
</evidence>
<protein>
    <recommendedName>
        <fullName evidence="3">DUF3253 domain-containing protein</fullName>
    </recommendedName>
</protein>
<dbReference type="InterPro" id="IPR036390">
    <property type="entry name" value="WH_DNA-bd_sf"/>
</dbReference>
<accession>A0A8J2YJD7</accession>
<organism evidence="1 2">
    <name type="scientific">Agaricicola taiwanensis</name>
    <dbReference type="NCBI Taxonomy" id="591372"/>
    <lineage>
        <taxon>Bacteria</taxon>
        <taxon>Pseudomonadati</taxon>
        <taxon>Pseudomonadota</taxon>
        <taxon>Alphaproteobacteria</taxon>
        <taxon>Rhodobacterales</taxon>
        <taxon>Paracoccaceae</taxon>
        <taxon>Agaricicola</taxon>
    </lineage>
</organism>
<dbReference type="Proteomes" id="UP000602745">
    <property type="component" value="Unassembled WGS sequence"/>
</dbReference>
<reference evidence="1" key="2">
    <citation type="submission" date="2020-09" db="EMBL/GenBank/DDBJ databases">
        <authorList>
            <person name="Sun Q."/>
            <person name="Sedlacek I."/>
        </authorList>
    </citation>
    <scope>NUCLEOTIDE SEQUENCE</scope>
    <source>
        <strain evidence="1">CCM 7684</strain>
    </source>
</reference>
<dbReference type="InterPro" id="IPR021660">
    <property type="entry name" value="DUF3253"/>
</dbReference>
<name>A0A8J2YJD7_9RHOB</name>
<keyword evidence="2" id="KW-1185">Reference proteome</keyword>
<comment type="caution">
    <text evidence="1">The sequence shown here is derived from an EMBL/GenBank/DDBJ whole genome shotgun (WGS) entry which is preliminary data.</text>
</comment>
<dbReference type="EMBL" id="BMCP01000002">
    <property type="protein sequence ID" value="GGE46594.1"/>
    <property type="molecule type" value="Genomic_DNA"/>
</dbReference>
<sequence>MNASHISDPVEDVILRLTRERGPGKTICPTEAARALAAEGEDFRRHLPKVRAAAIRLMQQKRLMITRKGKPLDTPEFKGVYRLGMPDEAP</sequence>
<dbReference type="Gene3D" id="1.10.10.10">
    <property type="entry name" value="Winged helix-like DNA-binding domain superfamily/Winged helix DNA-binding domain"/>
    <property type="match status" value="1"/>
</dbReference>
<proteinExistence type="predicted"/>
<reference evidence="1" key="1">
    <citation type="journal article" date="2014" name="Int. J. Syst. Evol. Microbiol.">
        <title>Complete genome sequence of Corynebacterium casei LMG S-19264T (=DSM 44701T), isolated from a smear-ripened cheese.</title>
        <authorList>
            <consortium name="US DOE Joint Genome Institute (JGI-PGF)"/>
            <person name="Walter F."/>
            <person name="Albersmeier A."/>
            <person name="Kalinowski J."/>
            <person name="Ruckert C."/>
        </authorList>
    </citation>
    <scope>NUCLEOTIDE SEQUENCE</scope>
    <source>
        <strain evidence="1">CCM 7684</strain>
    </source>
</reference>
<dbReference type="InterPro" id="IPR036388">
    <property type="entry name" value="WH-like_DNA-bd_sf"/>
</dbReference>
<dbReference type="Pfam" id="PF11625">
    <property type="entry name" value="DUF3253"/>
    <property type="match status" value="1"/>
</dbReference>